<dbReference type="PANTHER" id="PTHR43567">
    <property type="entry name" value="FLAVOREDOXIN-RELATED-RELATED"/>
    <property type="match status" value="1"/>
</dbReference>
<dbReference type="Pfam" id="PF01613">
    <property type="entry name" value="Flavin_Reduct"/>
    <property type="match status" value="1"/>
</dbReference>
<dbReference type="Gene3D" id="2.30.110.10">
    <property type="entry name" value="Electron Transport, Fmn-binding Protein, Chain A"/>
    <property type="match status" value="1"/>
</dbReference>
<comment type="similarity">
    <text evidence="1">Belongs to the flavoredoxin family.</text>
</comment>
<reference evidence="3 4" key="1">
    <citation type="submission" date="2015-07" db="EMBL/GenBank/DDBJ databases">
        <title>Genome sequence of Ornatilinea apprima DSM 23815.</title>
        <authorList>
            <person name="Hemp J."/>
            <person name="Ward L.M."/>
            <person name="Pace L.A."/>
            <person name="Fischer W.W."/>
        </authorList>
    </citation>
    <scope>NUCLEOTIDE SEQUENCE [LARGE SCALE GENOMIC DNA]</scope>
    <source>
        <strain evidence="3 4">P3M-1</strain>
    </source>
</reference>
<dbReference type="Proteomes" id="UP000050417">
    <property type="component" value="Unassembled WGS sequence"/>
</dbReference>
<evidence type="ECO:0000259" key="2">
    <source>
        <dbReference type="Pfam" id="PF01613"/>
    </source>
</evidence>
<evidence type="ECO:0000256" key="1">
    <source>
        <dbReference type="ARBA" id="ARBA00038054"/>
    </source>
</evidence>
<dbReference type="STRING" id="1134406.ADN00_10470"/>
<evidence type="ECO:0000313" key="4">
    <source>
        <dbReference type="Proteomes" id="UP000050417"/>
    </source>
</evidence>
<proteinExistence type="inferred from homology"/>
<protein>
    <recommendedName>
        <fullName evidence="2">Flavin reductase like domain-containing protein</fullName>
    </recommendedName>
</protein>
<accession>A0A0N8GN45</accession>
<dbReference type="GO" id="GO:0010181">
    <property type="term" value="F:FMN binding"/>
    <property type="evidence" value="ECO:0007669"/>
    <property type="project" value="InterPro"/>
</dbReference>
<keyword evidence="4" id="KW-1185">Reference proteome</keyword>
<dbReference type="GO" id="GO:0016646">
    <property type="term" value="F:oxidoreductase activity, acting on the CH-NH group of donors, NAD or NADP as acceptor"/>
    <property type="evidence" value="ECO:0007669"/>
    <property type="project" value="UniProtKB-ARBA"/>
</dbReference>
<dbReference type="SUPFAM" id="SSF50475">
    <property type="entry name" value="FMN-binding split barrel"/>
    <property type="match status" value="1"/>
</dbReference>
<dbReference type="InterPro" id="IPR012349">
    <property type="entry name" value="Split_barrel_FMN-bd"/>
</dbReference>
<feature type="domain" description="Flavin reductase like" evidence="2">
    <location>
        <begin position="19"/>
        <end position="126"/>
    </location>
</feature>
<sequence>MPLDSLRVAPHALFDQQWLLLTAGDFAAGDFNSMTISWGALGTIWNRPLVMVAVRPTRYTYVFMERYPNFTLSAFAPVYRPALNLLGSRSGREMDKIAASGLTPAAVPGCSAPAFMEAELVLVCEKMYWQDVNPAQMCDPSFYLDSAQPDPHRVYFGEARAAYGLARFAGEAA</sequence>
<dbReference type="AlphaFoldDB" id="A0A0N8GN45"/>
<name>A0A0N8GN45_9CHLR</name>
<evidence type="ECO:0000313" key="3">
    <source>
        <dbReference type="EMBL" id="KPL77074.1"/>
    </source>
</evidence>
<gene>
    <name evidence="3" type="ORF">ADN00_10470</name>
</gene>
<comment type="caution">
    <text evidence="3">The sequence shown here is derived from an EMBL/GenBank/DDBJ whole genome shotgun (WGS) entry which is preliminary data.</text>
</comment>
<dbReference type="PANTHER" id="PTHR43567:SF5">
    <property type="entry name" value="HYPOTHETICAL CYTOSOLIC PROTEIN"/>
    <property type="match status" value="1"/>
</dbReference>
<dbReference type="InterPro" id="IPR002563">
    <property type="entry name" value="Flavin_Rdtase-like_dom"/>
</dbReference>
<dbReference type="EMBL" id="LGCL01000024">
    <property type="protein sequence ID" value="KPL77074.1"/>
    <property type="molecule type" value="Genomic_DNA"/>
</dbReference>
<dbReference type="InterPro" id="IPR052174">
    <property type="entry name" value="Flavoredoxin"/>
</dbReference>
<organism evidence="3 4">
    <name type="scientific">Ornatilinea apprima</name>
    <dbReference type="NCBI Taxonomy" id="1134406"/>
    <lineage>
        <taxon>Bacteria</taxon>
        <taxon>Bacillati</taxon>
        <taxon>Chloroflexota</taxon>
        <taxon>Anaerolineae</taxon>
        <taxon>Anaerolineales</taxon>
        <taxon>Anaerolineaceae</taxon>
        <taxon>Ornatilinea</taxon>
    </lineage>
</organism>